<proteinExistence type="predicted"/>
<sequence>KQEVFEFNRCHHTAMSSPSWLNTSVGTDFPGKSPDCHSNDCRTAVLLGSKSSSENGKLFVPWKNSQDHVPTIINMMSQN</sequence>
<gene>
    <name evidence="1" type="primary">ORF56801</name>
</gene>
<dbReference type="AlphaFoldDB" id="A0A0B6ZBN7"/>
<evidence type="ECO:0000313" key="1">
    <source>
        <dbReference type="EMBL" id="CEK65949.1"/>
    </source>
</evidence>
<protein>
    <submittedName>
        <fullName evidence="1">Uncharacterized protein</fullName>
    </submittedName>
</protein>
<feature type="non-terminal residue" evidence="1">
    <location>
        <position position="79"/>
    </location>
</feature>
<organism evidence="1">
    <name type="scientific">Arion vulgaris</name>
    <dbReference type="NCBI Taxonomy" id="1028688"/>
    <lineage>
        <taxon>Eukaryota</taxon>
        <taxon>Metazoa</taxon>
        <taxon>Spiralia</taxon>
        <taxon>Lophotrochozoa</taxon>
        <taxon>Mollusca</taxon>
        <taxon>Gastropoda</taxon>
        <taxon>Heterobranchia</taxon>
        <taxon>Euthyneura</taxon>
        <taxon>Panpulmonata</taxon>
        <taxon>Eupulmonata</taxon>
        <taxon>Stylommatophora</taxon>
        <taxon>Helicina</taxon>
        <taxon>Arionoidea</taxon>
        <taxon>Arionidae</taxon>
        <taxon>Arion</taxon>
    </lineage>
</organism>
<feature type="non-terminal residue" evidence="1">
    <location>
        <position position="1"/>
    </location>
</feature>
<name>A0A0B6ZBN7_9EUPU</name>
<accession>A0A0B6ZBN7</accession>
<dbReference type="EMBL" id="HACG01019084">
    <property type="protein sequence ID" value="CEK65949.1"/>
    <property type="molecule type" value="Transcribed_RNA"/>
</dbReference>
<reference evidence="1" key="1">
    <citation type="submission" date="2014-12" db="EMBL/GenBank/DDBJ databases">
        <title>Insight into the proteome of Arion vulgaris.</title>
        <authorList>
            <person name="Aradska J."/>
            <person name="Bulat T."/>
            <person name="Smidak R."/>
            <person name="Sarate P."/>
            <person name="Gangsoo J."/>
            <person name="Sialana F."/>
            <person name="Bilban M."/>
            <person name="Lubec G."/>
        </authorList>
    </citation>
    <scope>NUCLEOTIDE SEQUENCE</scope>
    <source>
        <tissue evidence="1">Skin</tissue>
    </source>
</reference>